<dbReference type="EMBL" id="CP054143">
    <property type="protein sequence ID" value="QKJ67219.1"/>
    <property type="molecule type" value="Genomic_DNA"/>
</dbReference>
<keyword evidence="4" id="KW-1185">Reference proteome</keyword>
<evidence type="ECO:0000313" key="4">
    <source>
        <dbReference type="Proteomes" id="UP000504844"/>
    </source>
</evidence>
<evidence type="ECO:0000313" key="3">
    <source>
        <dbReference type="EMBL" id="QKJ67219.1"/>
    </source>
</evidence>
<dbReference type="PANTHER" id="PTHR31459:SF2">
    <property type="entry name" value="OS03G0843300 PROTEIN"/>
    <property type="match status" value="1"/>
</dbReference>
<dbReference type="RefSeq" id="WP_173533722.1">
    <property type="nucleotide sequence ID" value="NZ_CP054143.1"/>
</dbReference>
<organism evidence="3 4">
    <name type="scientific">Deefgea piscis</name>
    <dbReference type="NCBI Taxonomy" id="2739061"/>
    <lineage>
        <taxon>Bacteria</taxon>
        <taxon>Pseudomonadati</taxon>
        <taxon>Pseudomonadota</taxon>
        <taxon>Betaproteobacteria</taxon>
        <taxon>Neisseriales</taxon>
        <taxon>Chitinibacteraceae</taxon>
        <taxon>Deefgea</taxon>
    </lineage>
</organism>
<dbReference type="InterPro" id="IPR013990">
    <property type="entry name" value="WHy-dom"/>
</dbReference>
<dbReference type="Proteomes" id="UP000504844">
    <property type="component" value="Chromosome"/>
</dbReference>
<comment type="similarity">
    <text evidence="1">Belongs to the LEA type 2 family.</text>
</comment>
<evidence type="ECO:0000259" key="2">
    <source>
        <dbReference type="SMART" id="SM00769"/>
    </source>
</evidence>
<reference evidence="3 4" key="1">
    <citation type="submission" date="2020-05" db="EMBL/GenBank/DDBJ databases">
        <title>Complete genome sequence of Deefgea sp. D17.</title>
        <authorList>
            <person name="Bae J.-W."/>
            <person name="Han J.E."/>
        </authorList>
    </citation>
    <scope>NUCLEOTIDE SEQUENCE [LARGE SCALE GENOMIC DNA]</scope>
    <source>
        <strain evidence="3 4">D17</strain>
    </source>
</reference>
<protein>
    <submittedName>
        <fullName evidence="3">LEA type 2 family protein</fullName>
    </submittedName>
</protein>
<evidence type="ECO:0000256" key="1">
    <source>
        <dbReference type="ARBA" id="ARBA00005960"/>
    </source>
</evidence>
<dbReference type="SMART" id="SM00769">
    <property type="entry name" value="WHy"/>
    <property type="match status" value="1"/>
</dbReference>
<dbReference type="Pfam" id="PF03168">
    <property type="entry name" value="LEA_2"/>
    <property type="match status" value="1"/>
</dbReference>
<proteinExistence type="inferred from homology"/>
<dbReference type="GO" id="GO:0009269">
    <property type="term" value="P:response to desiccation"/>
    <property type="evidence" value="ECO:0007669"/>
    <property type="project" value="InterPro"/>
</dbReference>
<feature type="domain" description="Water stress and hypersensitive response" evidence="2">
    <location>
        <begin position="30"/>
        <end position="145"/>
    </location>
</feature>
<name>A0A6M8SX96_9NEIS</name>
<dbReference type="AlphaFoldDB" id="A0A6M8SX96"/>
<sequence>MTWLQRVVAVLVLSLLSACSGIVNFEKPQVNLAGLEVLDLGLLEQKFVVSLRVTNPNDMALPIDGLKMKLDVNGQPFATGVSNQKVTLPRLGETVVKVNVTTNLSNIWKQIKAIQSKTLAYTVSGQLFVPLVPGGISFNRQGELSSLGAAVAK</sequence>
<dbReference type="InterPro" id="IPR004864">
    <property type="entry name" value="LEA_2"/>
</dbReference>
<dbReference type="SUPFAM" id="SSF117070">
    <property type="entry name" value="LEA14-like"/>
    <property type="match status" value="1"/>
</dbReference>
<dbReference type="KEGG" id="dee:HQN60_11185"/>
<dbReference type="PROSITE" id="PS51257">
    <property type="entry name" value="PROKAR_LIPOPROTEIN"/>
    <property type="match status" value="1"/>
</dbReference>
<gene>
    <name evidence="3" type="ORF">HQN60_11185</name>
</gene>
<dbReference type="InterPro" id="IPR045043">
    <property type="entry name" value="Lea14-like"/>
</dbReference>
<dbReference type="Gene3D" id="2.60.40.1820">
    <property type="match status" value="1"/>
</dbReference>
<dbReference type="PANTHER" id="PTHR31459">
    <property type="match status" value="1"/>
</dbReference>
<accession>A0A6M8SX96</accession>